<evidence type="ECO:0000256" key="1">
    <source>
        <dbReference type="ARBA" id="ARBA00023157"/>
    </source>
</evidence>
<dbReference type="PROSITE" id="PS50240">
    <property type="entry name" value="TRYPSIN_DOM"/>
    <property type="match status" value="1"/>
</dbReference>
<dbReference type="EMBL" id="FR904470">
    <property type="protein sequence ID" value="CDQ64406.1"/>
    <property type="molecule type" value="Genomic_DNA"/>
</dbReference>
<dbReference type="PANTHER" id="PTHR24271:SF96">
    <property type="entry name" value="GRANZYME A-RELATED"/>
    <property type="match status" value="1"/>
</dbReference>
<dbReference type="PaxDb" id="8022-A0A060WBN4"/>
<evidence type="ECO:0000313" key="4">
    <source>
        <dbReference type="Proteomes" id="UP000193380"/>
    </source>
</evidence>
<dbReference type="Gene3D" id="2.40.10.10">
    <property type="entry name" value="Trypsin-like serine proteases"/>
    <property type="match status" value="1"/>
</dbReference>
<dbReference type="AlphaFoldDB" id="A0A060WBN4"/>
<dbReference type="PRINTS" id="PR00722">
    <property type="entry name" value="CHYMOTRYPSIN"/>
</dbReference>
<evidence type="ECO:0000313" key="3">
    <source>
        <dbReference type="EMBL" id="CDQ64406.1"/>
    </source>
</evidence>
<reference evidence="3" key="2">
    <citation type="submission" date="2014-03" db="EMBL/GenBank/DDBJ databases">
        <authorList>
            <person name="Genoscope - CEA"/>
        </authorList>
    </citation>
    <scope>NUCLEOTIDE SEQUENCE</scope>
</reference>
<dbReference type="Proteomes" id="UP000193380">
    <property type="component" value="Unassembled WGS sequence"/>
</dbReference>
<proteinExistence type="predicted"/>
<dbReference type="PANTHER" id="PTHR24271">
    <property type="entry name" value="KALLIKREIN-RELATED"/>
    <property type="match status" value="1"/>
</dbReference>
<evidence type="ECO:0000259" key="2">
    <source>
        <dbReference type="PROSITE" id="PS50240"/>
    </source>
</evidence>
<dbReference type="STRING" id="8022.A0A060WBN4"/>
<keyword evidence="1" id="KW-1015">Disulfide bond</keyword>
<organism evidence="3 4">
    <name type="scientific">Oncorhynchus mykiss</name>
    <name type="common">Rainbow trout</name>
    <name type="synonym">Salmo gairdneri</name>
    <dbReference type="NCBI Taxonomy" id="8022"/>
    <lineage>
        <taxon>Eukaryota</taxon>
        <taxon>Metazoa</taxon>
        <taxon>Chordata</taxon>
        <taxon>Craniata</taxon>
        <taxon>Vertebrata</taxon>
        <taxon>Euteleostomi</taxon>
        <taxon>Actinopterygii</taxon>
        <taxon>Neopterygii</taxon>
        <taxon>Teleostei</taxon>
        <taxon>Protacanthopterygii</taxon>
        <taxon>Salmoniformes</taxon>
        <taxon>Salmonidae</taxon>
        <taxon>Salmoninae</taxon>
        <taxon>Oncorhynchus</taxon>
    </lineage>
</organism>
<dbReference type="PROSITE" id="PS00135">
    <property type="entry name" value="TRYPSIN_SER"/>
    <property type="match status" value="1"/>
</dbReference>
<dbReference type="CDD" id="cd00190">
    <property type="entry name" value="Tryp_SPc"/>
    <property type="match status" value="1"/>
</dbReference>
<reference evidence="3" key="1">
    <citation type="journal article" date="2014" name="Nat. Commun.">
        <title>The rainbow trout genome provides novel insights into evolution after whole-genome duplication in vertebrates.</title>
        <authorList>
            <person name="Berthelot C."/>
            <person name="Brunet F."/>
            <person name="Chalopin D."/>
            <person name="Juanchich A."/>
            <person name="Bernard M."/>
            <person name="Noel B."/>
            <person name="Bento P."/>
            <person name="Da Silva C."/>
            <person name="Labadie K."/>
            <person name="Alberti A."/>
            <person name="Aury J.M."/>
            <person name="Louis A."/>
            <person name="Dehais P."/>
            <person name="Bardou P."/>
            <person name="Montfort J."/>
            <person name="Klopp C."/>
            <person name="Cabau C."/>
            <person name="Gaspin C."/>
            <person name="Thorgaard G.H."/>
            <person name="Boussaha M."/>
            <person name="Quillet E."/>
            <person name="Guyomard R."/>
            <person name="Galiana D."/>
            <person name="Bobe J."/>
            <person name="Volff J.N."/>
            <person name="Genet C."/>
            <person name="Wincker P."/>
            <person name="Jaillon O."/>
            <person name="Roest Crollius H."/>
            <person name="Guiguen Y."/>
        </authorList>
    </citation>
    <scope>NUCLEOTIDE SEQUENCE [LARGE SCALE GENOMIC DNA]</scope>
</reference>
<dbReference type="InterPro" id="IPR033116">
    <property type="entry name" value="TRYPSIN_SER"/>
</dbReference>
<name>A0A060WBN4_ONCMY</name>
<dbReference type="Pfam" id="PF00089">
    <property type="entry name" value="Trypsin"/>
    <property type="match status" value="1"/>
</dbReference>
<gene>
    <name evidence="3" type="ORF">GSONMT00071190001</name>
</gene>
<dbReference type="GO" id="GO:0004252">
    <property type="term" value="F:serine-type endopeptidase activity"/>
    <property type="evidence" value="ECO:0007669"/>
    <property type="project" value="InterPro"/>
</dbReference>
<dbReference type="InterPro" id="IPR001254">
    <property type="entry name" value="Trypsin_dom"/>
</dbReference>
<accession>A0A060WBN4</accession>
<sequence>MFCVIVVVCQRTFAFPPHTAHSLPLLPFSSSLPGLTSGDSHKRILGGEPCDDNYAKHYVKLKATRLIEALNKMESQECGGSLIHEKWVLTAEHCTSYGSTITAILGAHPGGTPKPEEVQIPEENIRRNVIKSVPHDIMLLKLPKAYPQFTTIQLPPSTCQTPVLKENVRIAGWSYTEGGRKPEKLQCSKSGDLQVTECFPTEDAQTKIQMRFCAAAPGKMDACHGDSGGSLMNKDGLLYGVTSRASKIESKVPINFMDVCKYREWIMEEINEDNSLNSE</sequence>
<dbReference type="GO" id="GO:0006508">
    <property type="term" value="P:proteolysis"/>
    <property type="evidence" value="ECO:0007669"/>
    <property type="project" value="InterPro"/>
</dbReference>
<dbReference type="SMART" id="SM00020">
    <property type="entry name" value="Tryp_SPc"/>
    <property type="match status" value="1"/>
</dbReference>
<dbReference type="InterPro" id="IPR001314">
    <property type="entry name" value="Peptidase_S1A"/>
</dbReference>
<dbReference type="InterPro" id="IPR043504">
    <property type="entry name" value="Peptidase_S1_PA_chymotrypsin"/>
</dbReference>
<protein>
    <recommendedName>
        <fullName evidence="2">Peptidase S1 domain-containing protein</fullName>
    </recommendedName>
</protein>
<feature type="domain" description="Peptidase S1" evidence="2">
    <location>
        <begin position="44"/>
        <end position="271"/>
    </location>
</feature>
<dbReference type="SUPFAM" id="SSF50494">
    <property type="entry name" value="Trypsin-like serine proteases"/>
    <property type="match status" value="1"/>
</dbReference>
<dbReference type="InterPro" id="IPR009003">
    <property type="entry name" value="Peptidase_S1_PA"/>
</dbReference>